<dbReference type="Pfam" id="PF13439">
    <property type="entry name" value="Glyco_transf_4"/>
    <property type="match status" value="1"/>
</dbReference>
<dbReference type="InterPro" id="IPR050194">
    <property type="entry name" value="Glycosyltransferase_grp1"/>
</dbReference>
<feature type="compositionally biased region" description="Basic and acidic residues" evidence="1">
    <location>
        <begin position="49"/>
        <end position="68"/>
    </location>
</feature>
<proteinExistence type="predicted"/>
<dbReference type="EMBL" id="JAYXHS010000003">
    <property type="protein sequence ID" value="MEC5387218.1"/>
    <property type="molecule type" value="Genomic_DNA"/>
</dbReference>
<dbReference type="PANTHER" id="PTHR45947">
    <property type="entry name" value="SULFOQUINOVOSYL TRANSFERASE SQD2"/>
    <property type="match status" value="1"/>
</dbReference>
<evidence type="ECO:0000313" key="3">
    <source>
        <dbReference type="EMBL" id="MEC5387218.1"/>
    </source>
</evidence>
<dbReference type="Proteomes" id="UP001331561">
    <property type="component" value="Unassembled WGS sequence"/>
</dbReference>
<dbReference type="Gene3D" id="3.40.50.2000">
    <property type="entry name" value="Glycogen Phosphorylase B"/>
    <property type="match status" value="2"/>
</dbReference>
<evidence type="ECO:0000313" key="4">
    <source>
        <dbReference type="Proteomes" id="UP001331561"/>
    </source>
</evidence>
<dbReference type="Pfam" id="PF13692">
    <property type="entry name" value="Glyco_trans_1_4"/>
    <property type="match status" value="1"/>
</dbReference>
<evidence type="ECO:0000259" key="2">
    <source>
        <dbReference type="Pfam" id="PF13439"/>
    </source>
</evidence>
<dbReference type="RefSeq" id="WP_327600195.1">
    <property type="nucleotide sequence ID" value="NZ_JAYXHS010000003.1"/>
</dbReference>
<evidence type="ECO:0000256" key="1">
    <source>
        <dbReference type="SAM" id="MobiDB-lite"/>
    </source>
</evidence>
<sequence>MSQTAMKIIYHHRTRGEDAQGVHISELQAAWRAMGHELVEVSLGNRTSEGGKEKPAPKPGEMQKGHSEGRGKLGSLIYEFLSFGYNVVGAFRLWQAVRRIRPAFIYERHSIHLVAGAVVSRLTGVPLVLEVNAPLAEEMAKQSGLVAQGFAEALEHWVIRKATRVVVVTDVLRQYYARKGLGVSHFEVMHNGVDPARFNAQVSPVTVRERHGLQGRCVVGFVGWVRQWHRLDLMIDALSALPDRDNFAMLVVGDGPAVPALREQAARLGMAGNIVFAGPVRHSEIPDHVAAMDITVLPSIPPYASPMKLFEYMALGKAVVVPDQPNLREVVHDGENGLCFPVGDYAAFADCVLRLAQDNALRARMGQGALRTIEDNGHFWRSNAERVNRSLGLA</sequence>
<organism evidence="3 4">
    <name type="scientific">Uliginosibacterium silvisoli</name>
    <dbReference type="NCBI Taxonomy" id="3114758"/>
    <lineage>
        <taxon>Bacteria</taxon>
        <taxon>Pseudomonadati</taxon>
        <taxon>Pseudomonadota</taxon>
        <taxon>Betaproteobacteria</taxon>
        <taxon>Rhodocyclales</taxon>
        <taxon>Zoogloeaceae</taxon>
        <taxon>Uliginosibacterium</taxon>
    </lineage>
</organism>
<feature type="domain" description="Glycosyltransferase subfamily 4-like N-terminal" evidence="2">
    <location>
        <begin position="21"/>
        <end position="197"/>
    </location>
</feature>
<feature type="region of interest" description="Disordered" evidence="1">
    <location>
        <begin position="43"/>
        <end position="68"/>
    </location>
</feature>
<dbReference type="PANTHER" id="PTHR45947:SF3">
    <property type="entry name" value="SULFOQUINOVOSYL TRANSFERASE SQD2"/>
    <property type="match status" value="1"/>
</dbReference>
<accession>A0ABU6K5Z6</accession>
<name>A0ABU6K5Z6_9RHOO</name>
<dbReference type="CDD" id="cd03794">
    <property type="entry name" value="GT4_WbuB-like"/>
    <property type="match status" value="1"/>
</dbReference>
<gene>
    <name evidence="3" type="ORF">VVD49_15925</name>
</gene>
<dbReference type="SUPFAM" id="SSF53756">
    <property type="entry name" value="UDP-Glycosyltransferase/glycogen phosphorylase"/>
    <property type="match status" value="1"/>
</dbReference>
<reference evidence="3 4" key="1">
    <citation type="submission" date="2024-01" db="EMBL/GenBank/DDBJ databases">
        <title>Uliginosibacterium soil sp. nov.</title>
        <authorList>
            <person name="Lv Y."/>
        </authorList>
    </citation>
    <scope>NUCLEOTIDE SEQUENCE [LARGE SCALE GENOMIC DNA]</scope>
    <source>
        <strain evidence="3 4">H3</strain>
    </source>
</reference>
<keyword evidence="4" id="KW-1185">Reference proteome</keyword>
<comment type="caution">
    <text evidence="3">The sequence shown here is derived from an EMBL/GenBank/DDBJ whole genome shotgun (WGS) entry which is preliminary data.</text>
</comment>
<protein>
    <submittedName>
        <fullName evidence="3">Glycosyltransferase family 4 protein</fullName>
    </submittedName>
</protein>
<dbReference type="InterPro" id="IPR028098">
    <property type="entry name" value="Glyco_trans_4-like_N"/>
</dbReference>